<keyword evidence="3" id="KW-1185">Reference proteome</keyword>
<evidence type="ECO:0000313" key="3">
    <source>
        <dbReference type="Proteomes" id="UP000655570"/>
    </source>
</evidence>
<protein>
    <submittedName>
        <fullName evidence="2">ThiF family adenylyltransferase</fullName>
    </submittedName>
</protein>
<dbReference type="GO" id="GO:0016779">
    <property type="term" value="F:nucleotidyltransferase activity"/>
    <property type="evidence" value="ECO:0007669"/>
    <property type="project" value="UniProtKB-KW"/>
</dbReference>
<evidence type="ECO:0000313" key="2">
    <source>
        <dbReference type="EMBL" id="MBD7980779.1"/>
    </source>
</evidence>
<proteinExistence type="predicted"/>
<comment type="caution">
    <text evidence="2">The sequence shown here is derived from an EMBL/GenBank/DDBJ whole genome shotgun (WGS) entry which is preliminary data.</text>
</comment>
<name>A0ABR8TYW6_9CELL</name>
<dbReference type="InterPro" id="IPR035985">
    <property type="entry name" value="Ubiquitin-activating_enz"/>
</dbReference>
<dbReference type="Proteomes" id="UP000655570">
    <property type="component" value="Unassembled WGS sequence"/>
</dbReference>
<reference evidence="2 3" key="1">
    <citation type="submission" date="2020-08" db="EMBL/GenBank/DDBJ databases">
        <title>A Genomic Blueprint of the Chicken Gut Microbiome.</title>
        <authorList>
            <person name="Gilroy R."/>
            <person name="Ravi A."/>
            <person name="Getino M."/>
            <person name="Pursley I."/>
            <person name="Horton D.L."/>
            <person name="Alikhan N.-F."/>
            <person name="Baker D."/>
            <person name="Gharbi K."/>
            <person name="Hall N."/>
            <person name="Watson M."/>
            <person name="Adriaenssens E.M."/>
            <person name="Foster-Nyarko E."/>
            <person name="Jarju S."/>
            <person name="Secka A."/>
            <person name="Antonio M."/>
            <person name="Oren A."/>
            <person name="Chaudhuri R."/>
            <person name="La Ragione R.M."/>
            <person name="Hildebrand F."/>
            <person name="Pallen M.J."/>
        </authorList>
    </citation>
    <scope>NUCLEOTIDE SEQUENCE [LARGE SCALE GENOMIC DNA]</scope>
    <source>
        <strain evidence="2 3">Sa2CUA9</strain>
    </source>
</reference>
<organism evidence="2 3">
    <name type="scientific">Oerskovia merdavium</name>
    <dbReference type="NCBI Taxonomy" id="2762227"/>
    <lineage>
        <taxon>Bacteria</taxon>
        <taxon>Bacillati</taxon>
        <taxon>Actinomycetota</taxon>
        <taxon>Actinomycetes</taxon>
        <taxon>Micrococcales</taxon>
        <taxon>Cellulomonadaceae</taxon>
        <taxon>Oerskovia</taxon>
    </lineage>
</organism>
<dbReference type="InterPro" id="IPR000594">
    <property type="entry name" value="ThiF_NAD_FAD-bd"/>
</dbReference>
<dbReference type="SUPFAM" id="SSF69572">
    <property type="entry name" value="Activating enzymes of the ubiquitin-like proteins"/>
    <property type="match status" value="1"/>
</dbReference>
<evidence type="ECO:0000259" key="1">
    <source>
        <dbReference type="Pfam" id="PF00899"/>
    </source>
</evidence>
<dbReference type="Pfam" id="PF00899">
    <property type="entry name" value="ThiF"/>
    <property type="match status" value="1"/>
</dbReference>
<feature type="domain" description="THIF-type NAD/FAD binding fold" evidence="1">
    <location>
        <begin position="119"/>
        <end position="310"/>
    </location>
</feature>
<keyword evidence="2" id="KW-0548">Nucleotidyltransferase</keyword>
<dbReference type="EMBL" id="JACSQF010000007">
    <property type="protein sequence ID" value="MBD7980779.1"/>
    <property type="molecule type" value="Genomic_DNA"/>
</dbReference>
<gene>
    <name evidence="2" type="ORF">H9641_08620</name>
</gene>
<keyword evidence="2" id="KW-0808">Transferase</keyword>
<dbReference type="Gene3D" id="3.40.50.720">
    <property type="entry name" value="NAD(P)-binding Rossmann-like Domain"/>
    <property type="match status" value="1"/>
</dbReference>
<accession>A0ABR8TYW6</accession>
<dbReference type="RefSeq" id="WP_191802843.1">
    <property type="nucleotide sequence ID" value="NZ_JACSQF010000007.1"/>
</dbReference>
<sequence length="365" mass="38999">MVDTSPFPVRLRPGTIVLRRGPGELQYGTDDRWSVLLSGLSEDEEAWLLDHDRSARPLLLAPAEVRAIPPERQRAILRHLREALLVVGQPDEVREDVTAPARGAADAATLSLLRPDAAGHATLSRRASAAVAIDGLGRLGVGTAVVLATAGVGTLLLDDAAPVQATDVGLGGYRPRDVGMPRREAAARLLADLAPQVRARVVNASRWVSPHAQRPDVVVVIERRVLRPDRYGRFTGDGTPHLPVVVREADVVVGPFVRPGRTPCVRCVEGHRADLDPQWPQLADQLRDPQREVLDVEETTLAAVGSAIAASQVLVHLDGLTPRAATACIEIGVPDAVPRLREVVSHPRCGCSSLTGAAAMSSGRR</sequence>